<protein>
    <submittedName>
        <fullName evidence="1">Uncharacterized protein</fullName>
    </submittedName>
</protein>
<accession>A0ACB8SVP7</accession>
<dbReference type="EMBL" id="MU277218">
    <property type="protein sequence ID" value="KAI0060544.1"/>
    <property type="molecule type" value="Genomic_DNA"/>
</dbReference>
<evidence type="ECO:0000313" key="2">
    <source>
        <dbReference type="Proteomes" id="UP000814140"/>
    </source>
</evidence>
<name>A0ACB8SVP7_9AGAM</name>
<reference evidence="1" key="2">
    <citation type="journal article" date="2022" name="New Phytol.">
        <title>Evolutionary transition to the ectomycorrhizal habit in the genomes of a hyperdiverse lineage of mushroom-forming fungi.</title>
        <authorList>
            <person name="Looney B."/>
            <person name="Miyauchi S."/>
            <person name="Morin E."/>
            <person name="Drula E."/>
            <person name="Courty P.E."/>
            <person name="Kohler A."/>
            <person name="Kuo A."/>
            <person name="LaButti K."/>
            <person name="Pangilinan J."/>
            <person name="Lipzen A."/>
            <person name="Riley R."/>
            <person name="Andreopoulos W."/>
            <person name="He G."/>
            <person name="Johnson J."/>
            <person name="Nolan M."/>
            <person name="Tritt A."/>
            <person name="Barry K.W."/>
            <person name="Grigoriev I.V."/>
            <person name="Nagy L.G."/>
            <person name="Hibbett D."/>
            <person name="Henrissat B."/>
            <person name="Matheny P.B."/>
            <person name="Labbe J."/>
            <person name="Martin F.M."/>
        </authorList>
    </citation>
    <scope>NUCLEOTIDE SEQUENCE</scope>
    <source>
        <strain evidence="1">HHB10654</strain>
    </source>
</reference>
<comment type="caution">
    <text evidence="1">The sequence shown here is derived from an EMBL/GenBank/DDBJ whole genome shotgun (WGS) entry which is preliminary data.</text>
</comment>
<evidence type="ECO:0000313" key="1">
    <source>
        <dbReference type="EMBL" id="KAI0060544.1"/>
    </source>
</evidence>
<sequence>MPACLRFGSEATLTTATHRHKAPLSTSLSPRIRSAKAHRFCSPLIEARMAFPPLYISMRPSARLCINHSLVQPSPNLPILLHCCISPRRNVATLRPVPLRDLHAARLLRDPRSPRRALPRHRVPRPRNALPAGAPPGAVYASPLPLFFRAANLETDRKCPIALCRRVFASEDELIHHLEALTVNHLFRGRGVGKPKY</sequence>
<keyword evidence="2" id="KW-1185">Reference proteome</keyword>
<gene>
    <name evidence="1" type="ORF">BV25DRAFT_940664</name>
</gene>
<organism evidence="1 2">
    <name type="scientific">Artomyces pyxidatus</name>
    <dbReference type="NCBI Taxonomy" id="48021"/>
    <lineage>
        <taxon>Eukaryota</taxon>
        <taxon>Fungi</taxon>
        <taxon>Dikarya</taxon>
        <taxon>Basidiomycota</taxon>
        <taxon>Agaricomycotina</taxon>
        <taxon>Agaricomycetes</taxon>
        <taxon>Russulales</taxon>
        <taxon>Auriscalpiaceae</taxon>
        <taxon>Artomyces</taxon>
    </lineage>
</organism>
<proteinExistence type="predicted"/>
<reference evidence="1" key="1">
    <citation type="submission" date="2021-03" db="EMBL/GenBank/DDBJ databases">
        <authorList>
            <consortium name="DOE Joint Genome Institute"/>
            <person name="Ahrendt S."/>
            <person name="Looney B.P."/>
            <person name="Miyauchi S."/>
            <person name="Morin E."/>
            <person name="Drula E."/>
            <person name="Courty P.E."/>
            <person name="Chicoki N."/>
            <person name="Fauchery L."/>
            <person name="Kohler A."/>
            <person name="Kuo A."/>
            <person name="Labutti K."/>
            <person name="Pangilinan J."/>
            <person name="Lipzen A."/>
            <person name="Riley R."/>
            <person name="Andreopoulos W."/>
            <person name="He G."/>
            <person name="Johnson J."/>
            <person name="Barry K.W."/>
            <person name="Grigoriev I.V."/>
            <person name="Nagy L."/>
            <person name="Hibbett D."/>
            <person name="Henrissat B."/>
            <person name="Matheny P.B."/>
            <person name="Labbe J."/>
            <person name="Martin F."/>
        </authorList>
    </citation>
    <scope>NUCLEOTIDE SEQUENCE</scope>
    <source>
        <strain evidence="1">HHB10654</strain>
    </source>
</reference>
<dbReference type="Proteomes" id="UP000814140">
    <property type="component" value="Unassembled WGS sequence"/>
</dbReference>